<dbReference type="Proteomes" id="UP000322234">
    <property type="component" value="Unassembled WGS sequence"/>
</dbReference>
<dbReference type="AlphaFoldDB" id="A0A6B0QXT3"/>
<sequence length="122" mass="13476">MLIPMRWPERVTSDLTQGLDPGTADHGRWRDHVARLDAQTSEGLRSTPLSFNRKPPRRNRNGQDNQAPGLRGDTRHKGTATVQLPVLWSKSSPTAARASEVTTLHEVAFVRSDGLSSEPSEP</sequence>
<evidence type="ECO:0000256" key="1">
    <source>
        <dbReference type="SAM" id="MobiDB-lite"/>
    </source>
</evidence>
<protein>
    <submittedName>
        <fullName evidence="2">Uncharacterized protein</fullName>
    </submittedName>
</protein>
<evidence type="ECO:0000313" key="2">
    <source>
        <dbReference type="EMBL" id="MXQ80394.1"/>
    </source>
</evidence>
<evidence type="ECO:0000313" key="3">
    <source>
        <dbReference type="Proteomes" id="UP000322234"/>
    </source>
</evidence>
<feature type="compositionally biased region" description="Basic and acidic residues" evidence="1">
    <location>
        <begin position="23"/>
        <end position="35"/>
    </location>
</feature>
<comment type="caution">
    <text evidence="2">The sequence shown here is derived from an EMBL/GenBank/DDBJ whole genome shotgun (WGS) entry which is preliminary data.</text>
</comment>
<feature type="compositionally biased region" description="Polar residues" evidence="1">
    <location>
        <begin position="38"/>
        <end position="50"/>
    </location>
</feature>
<accession>A0A6B0QXT3</accession>
<organism evidence="2 3">
    <name type="scientific">Bos mutus</name>
    <name type="common">wild yak</name>
    <dbReference type="NCBI Taxonomy" id="72004"/>
    <lineage>
        <taxon>Eukaryota</taxon>
        <taxon>Metazoa</taxon>
        <taxon>Chordata</taxon>
        <taxon>Craniata</taxon>
        <taxon>Vertebrata</taxon>
        <taxon>Euteleostomi</taxon>
        <taxon>Mammalia</taxon>
        <taxon>Eutheria</taxon>
        <taxon>Laurasiatheria</taxon>
        <taxon>Artiodactyla</taxon>
        <taxon>Ruminantia</taxon>
        <taxon>Pecora</taxon>
        <taxon>Bovidae</taxon>
        <taxon>Bovinae</taxon>
        <taxon>Bos</taxon>
    </lineage>
</organism>
<proteinExistence type="predicted"/>
<dbReference type="EMBL" id="VBQZ03000004">
    <property type="protein sequence ID" value="MXQ80394.1"/>
    <property type="molecule type" value="Genomic_DNA"/>
</dbReference>
<reference evidence="2" key="1">
    <citation type="submission" date="2019-10" db="EMBL/GenBank/DDBJ databases">
        <title>The sequence and de novo assembly of the wild yak genome.</title>
        <authorList>
            <person name="Liu Y."/>
        </authorList>
    </citation>
    <scope>NUCLEOTIDE SEQUENCE [LARGE SCALE GENOMIC DNA]</scope>
    <source>
        <strain evidence="2">WY2019</strain>
    </source>
</reference>
<gene>
    <name evidence="2" type="ORF">E5288_WYG006151</name>
</gene>
<feature type="region of interest" description="Disordered" evidence="1">
    <location>
        <begin position="1"/>
        <end position="80"/>
    </location>
</feature>
<keyword evidence="3" id="KW-1185">Reference proteome</keyword>
<name>A0A6B0QXT3_9CETA</name>